<name>A0AAW1ML54_POPJA</name>
<keyword evidence="3" id="KW-1185">Reference proteome</keyword>
<evidence type="ECO:0000256" key="1">
    <source>
        <dbReference type="SAM" id="MobiDB-lite"/>
    </source>
</evidence>
<dbReference type="AlphaFoldDB" id="A0AAW1ML54"/>
<sequence>MENHVISYSLSFPNHSILILSYSSSNPSCQRGWRIMSYPIAYPSQTILFLSYPTHLPTHLASVELECTPLDHGDLENDRKWTSGFIEPGEGKNSGKPNTPLNS</sequence>
<organism evidence="2 3">
    <name type="scientific">Popillia japonica</name>
    <name type="common">Japanese beetle</name>
    <dbReference type="NCBI Taxonomy" id="7064"/>
    <lineage>
        <taxon>Eukaryota</taxon>
        <taxon>Metazoa</taxon>
        <taxon>Ecdysozoa</taxon>
        <taxon>Arthropoda</taxon>
        <taxon>Hexapoda</taxon>
        <taxon>Insecta</taxon>
        <taxon>Pterygota</taxon>
        <taxon>Neoptera</taxon>
        <taxon>Endopterygota</taxon>
        <taxon>Coleoptera</taxon>
        <taxon>Polyphaga</taxon>
        <taxon>Scarabaeiformia</taxon>
        <taxon>Scarabaeidae</taxon>
        <taxon>Rutelinae</taxon>
        <taxon>Popillia</taxon>
    </lineage>
</organism>
<comment type="caution">
    <text evidence="2">The sequence shown here is derived from an EMBL/GenBank/DDBJ whole genome shotgun (WGS) entry which is preliminary data.</text>
</comment>
<dbReference type="Proteomes" id="UP001458880">
    <property type="component" value="Unassembled WGS sequence"/>
</dbReference>
<protein>
    <submittedName>
        <fullName evidence="2">Uncharacterized protein</fullName>
    </submittedName>
</protein>
<gene>
    <name evidence="2" type="ORF">QE152_g5722</name>
</gene>
<dbReference type="EMBL" id="JASPKY010000035">
    <property type="protein sequence ID" value="KAK9747000.1"/>
    <property type="molecule type" value="Genomic_DNA"/>
</dbReference>
<evidence type="ECO:0000313" key="3">
    <source>
        <dbReference type="Proteomes" id="UP001458880"/>
    </source>
</evidence>
<feature type="region of interest" description="Disordered" evidence="1">
    <location>
        <begin position="79"/>
        <end position="103"/>
    </location>
</feature>
<accession>A0AAW1ML54</accession>
<evidence type="ECO:0000313" key="2">
    <source>
        <dbReference type="EMBL" id="KAK9747000.1"/>
    </source>
</evidence>
<reference evidence="2 3" key="1">
    <citation type="journal article" date="2024" name="BMC Genomics">
        <title>De novo assembly and annotation of Popillia japonica's genome with initial clues to its potential as an invasive pest.</title>
        <authorList>
            <person name="Cucini C."/>
            <person name="Boschi S."/>
            <person name="Funari R."/>
            <person name="Cardaioli E."/>
            <person name="Iannotti N."/>
            <person name="Marturano G."/>
            <person name="Paoli F."/>
            <person name="Bruttini M."/>
            <person name="Carapelli A."/>
            <person name="Frati F."/>
            <person name="Nardi F."/>
        </authorList>
    </citation>
    <scope>NUCLEOTIDE SEQUENCE [LARGE SCALE GENOMIC DNA]</scope>
    <source>
        <strain evidence="2">DMR45628</strain>
    </source>
</reference>
<proteinExistence type="predicted"/>